<organism evidence="1 2">
    <name type="scientific">Pseudomonas putida</name>
    <name type="common">Arthrobacter siderocapsulatus</name>
    <dbReference type="NCBI Taxonomy" id="303"/>
    <lineage>
        <taxon>Bacteria</taxon>
        <taxon>Pseudomonadati</taxon>
        <taxon>Pseudomonadota</taxon>
        <taxon>Gammaproteobacteria</taxon>
        <taxon>Pseudomonadales</taxon>
        <taxon>Pseudomonadaceae</taxon>
        <taxon>Pseudomonas</taxon>
    </lineage>
</organism>
<proteinExistence type="predicted"/>
<accession>A0A2Z4REU5</accession>
<gene>
    <name evidence="1" type="ORF">DKY63_06995</name>
</gene>
<name>A0A2Z4REU5_PSEPU</name>
<dbReference type="OrthoDB" id="7033295at2"/>
<reference evidence="1 2" key="1">
    <citation type="submission" date="2018-05" db="EMBL/GenBank/DDBJ databases">
        <title>Whole genome sequence of Pseudomonas putida JBC17.</title>
        <authorList>
            <person name="Lee Y.H."/>
            <person name="David K."/>
        </authorList>
    </citation>
    <scope>NUCLEOTIDE SEQUENCE [LARGE SCALE GENOMIC DNA]</scope>
    <source>
        <strain evidence="1 2">JBC17</strain>
    </source>
</reference>
<dbReference type="AlphaFoldDB" id="A0A2Z4REU5"/>
<dbReference type="EMBL" id="CP029693">
    <property type="protein sequence ID" value="AWY39660.1"/>
    <property type="molecule type" value="Genomic_DNA"/>
</dbReference>
<sequence length="94" mass="9559">MAGQSTLAVLLAALVAIMVVTAVVLTAAAAALVSAATLSAIGLAERFMPDIQPLAGLALTPYQATLMAGMQACGLTTITEVMQHINLFMITVTL</sequence>
<protein>
    <submittedName>
        <fullName evidence="1">Uncharacterized protein</fullName>
    </submittedName>
</protein>
<evidence type="ECO:0000313" key="2">
    <source>
        <dbReference type="Proteomes" id="UP000250299"/>
    </source>
</evidence>
<dbReference type="Proteomes" id="UP000250299">
    <property type="component" value="Chromosome"/>
</dbReference>
<evidence type="ECO:0000313" key="1">
    <source>
        <dbReference type="EMBL" id="AWY39660.1"/>
    </source>
</evidence>